<evidence type="ECO:0000256" key="1">
    <source>
        <dbReference type="SAM" id="MobiDB-lite"/>
    </source>
</evidence>
<dbReference type="RefSeq" id="WP_378483421.1">
    <property type="nucleotide sequence ID" value="NZ_JBHUFB010000002.1"/>
</dbReference>
<dbReference type="EMBL" id="JBHUFB010000002">
    <property type="protein sequence ID" value="MFD1810863.1"/>
    <property type="molecule type" value="Genomic_DNA"/>
</dbReference>
<evidence type="ECO:0000313" key="3">
    <source>
        <dbReference type="Proteomes" id="UP001597286"/>
    </source>
</evidence>
<proteinExistence type="predicted"/>
<reference evidence="3" key="1">
    <citation type="journal article" date="2019" name="Int. J. Syst. Evol. Microbiol.">
        <title>The Global Catalogue of Microorganisms (GCM) 10K type strain sequencing project: providing services to taxonomists for standard genome sequencing and annotation.</title>
        <authorList>
            <consortium name="The Broad Institute Genomics Platform"/>
            <consortium name="The Broad Institute Genome Sequencing Center for Infectious Disease"/>
            <person name="Wu L."/>
            <person name="Ma J."/>
        </authorList>
    </citation>
    <scope>NUCLEOTIDE SEQUENCE [LARGE SCALE GENOMIC DNA]</scope>
    <source>
        <strain evidence="3">DT72</strain>
    </source>
</reference>
<dbReference type="Proteomes" id="UP001597286">
    <property type="component" value="Unassembled WGS sequence"/>
</dbReference>
<gene>
    <name evidence="2" type="ORF">ACFSJG_01435</name>
</gene>
<sequence length="89" mass="9302">MSGDQGGAACSSEYGPIEPGLGVRLTSDRRLVGFAVLVRDDEADPASCAFTFVMPGVEHRDGEYSLSVADRDAGTFDVHQLRAGLSLAG</sequence>
<evidence type="ECO:0000313" key="2">
    <source>
        <dbReference type="EMBL" id="MFD1810863.1"/>
    </source>
</evidence>
<keyword evidence="3" id="KW-1185">Reference proteome</keyword>
<accession>A0ABW4NXD7</accession>
<organism evidence="2 3">
    <name type="scientific">Rhodococcus gannanensis</name>
    <dbReference type="NCBI Taxonomy" id="1960308"/>
    <lineage>
        <taxon>Bacteria</taxon>
        <taxon>Bacillati</taxon>
        <taxon>Actinomycetota</taxon>
        <taxon>Actinomycetes</taxon>
        <taxon>Mycobacteriales</taxon>
        <taxon>Nocardiaceae</taxon>
        <taxon>Rhodococcus</taxon>
    </lineage>
</organism>
<name>A0ABW4NXD7_9NOCA</name>
<comment type="caution">
    <text evidence="2">The sequence shown here is derived from an EMBL/GenBank/DDBJ whole genome shotgun (WGS) entry which is preliminary data.</text>
</comment>
<protein>
    <submittedName>
        <fullName evidence="2">Uncharacterized protein</fullName>
    </submittedName>
</protein>
<feature type="region of interest" description="Disordered" evidence="1">
    <location>
        <begin position="1"/>
        <end position="20"/>
    </location>
</feature>